<dbReference type="Pfam" id="PF00023">
    <property type="entry name" value="Ank"/>
    <property type="match status" value="1"/>
</dbReference>
<dbReference type="PROSITE" id="PS50088">
    <property type="entry name" value="ANK_REPEAT"/>
    <property type="match status" value="1"/>
</dbReference>
<dbReference type="VEuPathDB" id="FungiDB:DEHA2E13706g"/>
<dbReference type="SUPFAM" id="SSF54616">
    <property type="entry name" value="DNA-binding domain of Mlu1-box binding protein MBP1"/>
    <property type="match status" value="1"/>
</dbReference>
<dbReference type="InterPro" id="IPR036770">
    <property type="entry name" value="Ankyrin_rpt-contain_sf"/>
</dbReference>
<name>B5RU11_DEBHA</name>
<dbReference type="PROSITE" id="PS51299">
    <property type="entry name" value="HTH_APSES"/>
    <property type="match status" value="1"/>
</dbReference>
<dbReference type="GeneID" id="8998748"/>
<gene>
    <name evidence="6" type="ordered locus">DEHA2E13706g</name>
</gene>
<keyword evidence="1" id="KW-0677">Repeat</keyword>
<evidence type="ECO:0000259" key="5">
    <source>
        <dbReference type="PROSITE" id="PS51299"/>
    </source>
</evidence>
<proteinExistence type="predicted"/>
<reference evidence="6 7" key="1">
    <citation type="journal article" date="2004" name="Nature">
        <title>Genome evolution in yeasts.</title>
        <authorList>
            <consortium name="Genolevures"/>
            <person name="Dujon B."/>
            <person name="Sherman D."/>
            <person name="Fischer G."/>
            <person name="Durrens P."/>
            <person name="Casaregola S."/>
            <person name="Lafontaine I."/>
            <person name="de Montigny J."/>
            <person name="Marck C."/>
            <person name="Neuveglise C."/>
            <person name="Talla E."/>
            <person name="Goffard N."/>
            <person name="Frangeul L."/>
            <person name="Aigle M."/>
            <person name="Anthouard V."/>
            <person name="Babour A."/>
            <person name="Barbe V."/>
            <person name="Barnay S."/>
            <person name="Blanchin S."/>
            <person name="Beckerich J.M."/>
            <person name="Beyne E."/>
            <person name="Bleykasten C."/>
            <person name="Boisrame A."/>
            <person name="Boyer J."/>
            <person name="Cattolico L."/>
            <person name="Confanioleri F."/>
            <person name="de Daruvar A."/>
            <person name="Despons L."/>
            <person name="Fabre E."/>
            <person name="Fairhead C."/>
            <person name="Ferry-Dumazet H."/>
            <person name="Groppi A."/>
            <person name="Hantraye F."/>
            <person name="Hennequin C."/>
            <person name="Jauniaux N."/>
            <person name="Joyet P."/>
            <person name="Kachouri R."/>
            <person name="Kerrest A."/>
            <person name="Koszul R."/>
            <person name="Lemaire M."/>
            <person name="Lesur I."/>
            <person name="Ma L."/>
            <person name="Muller H."/>
            <person name="Nicaud J.M."/>
            <person name="Nikolski M."/>
            <person name="Oztas S."/>
            <person name="Ozier-Kalogeropoulos O."/>
            <person name="Pellenz S."/>
            <person name="Potier S."/>
            <person name="Richard G.F."/>
            <person name="Straub M.L."/>
            <person name="Suleau A."/>
            <person name="Swennene D."/>
            <person name="Tekaia F."/>
            <person name="Wesolowski-Louvel M."/>
            <person name="Westhof E."/>
            <person name="Wirth B."/>
            <person name="Zeniou-Meyer M."/>
            <person name="Zivanovic I."/>
            <person name="Bolotin-Fukuhara M."/>
            <person name="Thierry A."/>
            <person name="Bouchier C."/>
            <person name="Caudron B."/>
            <person name="Scarpelli C."/>
            <person name="Gaillardin C."/>
            <person name="Weissenbach J."/>
            <person name="Wincker P."/>
            <person name="Souciet J.L."/>
        </authorList>
    </citation>
    <scope>NUCLEOTIDE SEQUENCE [LARGE SCALE GENOMIC DNA]</scope>
    <source>
        <strain evidence="7">ATCC 36239 / CBS 767 / BCRC 21394 / JCM 1990 / NBRC 0083 / IGC 2968</strain>
    </source>
</reference>
<feature type="domain" description="HTH APSES-type" evidence="5">
    <location>
        <begin position="44"/>
        <end position="169"/>
    </location>
</feature>
<accession>B5RU11</accession>
<evidence type="ECO:0000313" key="6">
    <source>
        <dbReference type="EMBL" id="CAR65823.1"/>
    </source>
</evidence>
<dbReference type="InterPro" id="IPR002110">
    <property type="entry name" value="Ankyrin_rpt"/>
</dbReference>
<dbReference type="SUPFAM" id="SSF48403">
    <property type="entry name" value="Ankyrin repeat"/>
    <property type="match status" value="1"/>
</dbReference>
<dbReference type="GO" id="GO:0033309">
    <property type="term" value="C:SBF transcription complex"/>
    <property type="evidence" value="ECO:0007669"/>
    <property type="project" value="TreeGrafter"/>
</dbReference>
<dbReference type="InterPro" id="IPR051642">
    <property type="entry name" value="SWI6-like"/>
</dbReference>
<dbReference type="Proteomes" id="UP000000599">
    <property type="component" value="Chromosome E"/>
</dbReference>
<dbReference type="AlphaFoldDB" id="B5RU11"/>
<evidence type="ECO:0000256" key="3">
    <source>
        <dbReference type="PROSITE-ProRule" id="PRU00023"/>
    </source>
</evidence>
<evidence type="ECO:0000256" key="1">
    <source>
        <dbReference type="ARBA" id="ARBA00022737"/>
    </source>
</evidence>
<organism evidence="6 7">
    <name type="scientific">Debaryomyces hansenii (strain ATCC 36239 / CBS 767 / BCRC 21394 / JCM 1990 / NBRC 0083 / IGC 2968)</name>
    <name type="common">Yeast</name>
    <name type="synonym">Torulaspora hansenii</name>
    <dbReference type="NCBI Taxonomy" id="284592"/>
    <lineage>
        <taxon>Eukaryota</taxon>
        <taxon>Fungi</taxon>
        <taxon>Dikarya</taxon>
        <taxon>Ascomycota</taxon>
        <taxon>Saccharomycotina</taxon>
        <taxon>Pichiomycetes</taxon>
        <taxon>Debaryomycetaceae</taxon>
        <taxon>Debaryomyces</taxon>
    </lineage>
</organism>
<dbReference type="GO" id="GO:0001228">
    <property type="term" value="F:DNA-binding transcription activator activity, RNA polymerase II-specific"/>
    <property type="evidence" value="ECO:0007669"/>
    <property type="project" value="UniProtKB-ARBA"/>
</dbReference>
<dbReference type="RefSeq" id="XP_002770480.1">
    <property type="nucleotide sequence ID" value="XM_002770434.1"/>
</dbReference>
<dbReference type="Gene3D" id="3.10.260.10">
    <property type="entry name" value="Transcription regulator HTH, APSES-type DNA-binding domain"/>
    <property type="match status" value="1"/>
</dbReference>
<sequence length="732" mass="82261">MDSPLNVGDTTTNSIQHLLSDTHLNTSCSTTVNSAVYSDEKVIQLNLVIQTNEKEDGRKKEDDPIVILRRVQDSYINISQLFSILLKIGHLSEAQLTNFLNNEILTNTQYLSSGGSNPQFNDLRNHEVRDLRGLWIPYDRAVSLALKFDIYELAKSLFLIDVHDYDDLPKVVTANKRSLYEGSADGEKDAGLTGSPSKKQKIQADKMNGDQADIQSILKKTIQENKSFPRTLPPLASDEENSELESDIKSKFSEIFKKDNTSELSYTDIKSTFQNILQNKQENLRLLTDISLDQSGKTALHFASTLASSDLVSAFIKLGLCSPIRGTTSGRSPLISAILVTNSMERGNFAELLSALWPNLWLYDNKNWSFLHHLAFQASKNLESSKFYLRKILEWVIADSGKKQDSLTTLSRELINLQDEESGNTCLHLAAESESRWFVNIFLELNADVNLVNKTGVKPADFDIVKDILTERKNGAESKSGTEHDNYILELVRTSMEFHNKKLESGVNPESEDEDNTIKEEGSKPKKLASGSSSSNKIFQSIQDLLSNTNHEYDNIIKTKRLQINNLNQSLHDATIVTANNRFVTNKISEKLAYLDNLKLQMANISDKLQLAQKEIPADLKVENENENTKFDSDEPFIIKPIYERLIQGEAADSIKPTDEILSQLPPLPILKARIKAYQEINSKIESELTNLLDYSELTSKFKKVVSFCTGVDINEVDELLDGLLEAVEGQQ</sequence>
<dbReference type="PANTHER" id="PTHR43828:SF3">
    <property type="entry name" value="CHROMO DOMAIN-CONTAINING PROTEIN"/>
    <property type="match status" value="1"/>
</dbReference>
<dbReference type="EMBL" id="CR382137">
    <property type="protein sequence ID" value="CAR65823.1"/>
    <property type="molecule type" value="Genomic_DNA"/>
</dbReference>
<keyword evidence="7" id="KW-1185">Reference proteome</keyword>
<dbReference type="OrthoDB" id="6718656at2759"/>
<dbReference type="InterPro" id="IPR036887">
    <property type="entry name" value="HTH_APSES_sf"/>
</dbReference>
<dbReference type="Pfam" id="PF04383">
    <property type="entry name" value="KilA-N"/>
    <property type="match status" value="1"/>
</dbReference>
<dbReference type="PROSITE" id="PS50297">
    <property type="entry name" value="ANK_REP_REGION"/>
    <property type="match status" value="1"/>
</dbReference>
<feature type="repeat" description="ANK" evidence="3">
    <location>
        <begin position="422"/>
        <end position="454"/>
    </location>
</feature>
<dbReference type="PANTHER" id="PTHR43828">
    <property type="entry name" value="ASPARAGINASE"/>
    <property type="match status" value="1"/>
</dbReference>
<dbReference type="SMART" id="SM01252">
    <property type="entry name" value="KilA-N"/>
    <property type="match status" value="1"/>
</dbReference>
<dbReference type="Gene3D" id="1.25.40.20">
    <property type="entry name" value="Ankyrin repeat-containing domain"/>
    <property type="match status" value="1"/>
</dbReference>
<dbReference type="FunCoup" id="B5RU11">
    <property type="interactions" value="585"/>
</dbReference>
<dbReference type="InterPro" id="IPR003163">
    <property type="entry name" value="Tscrpt_reg_HTH_APSES-type"/>
</dbReference>
<dbReference type="KEGG" id="dha:DEHA2E13706g"/>
<dbReference type="eggNOG" id="ENOG502QPWC">
    <property type="taxonomic scope" value="Eukaryota"/>
</dbReference>
<evidence type="ECO:0000256" key="2">
    <source>
        <dbReference type="ARBA" id="ARBA00023043"/>
    </source>
</evidence>
<dbReference type="HOGENOM" id="CLU_390837_0_0_1"/>
<feature type="region of interest" description="Disordered" evidence="4">
    <location>
        <begin position="502"/>
        <end position="535"/>
    </location>
</feature>
<dbReference type="InParanoid" id="B5RU11"/>
<feature type="region of interest" description="Disordered" evidence="4">
    <location>
        <begin position="182"/>
        <end position="206"/>
    </location>
</feature>
<dbReference type="InterPro" id="IPR018004">
    <property type="entry name" value="KilA/APSES_HTH"/>
</dbReference>
<dbReference type="STRING" id="284592.B5RU11"/>
<keyword evidence="2 3" id="KW-0040">ANK repeat</keyword>
<evidence type="ECO:0000313" key="7">
    <source>
        <dbReference type="Proteomes" id="UP000000599"/>
    </source>
</evidence>
<protein>
    <submittedName>
        <fullName evidence="6">DEHA2E13706p</fullName>
    </submittedName>
</protein>
<dbReference type="GO" id="GO:0003713">
    <property type="term" value="F:transcription coactivator activity"/>
    <property type="evidence" value="ECO:0007669"/>
    <property type="project" value="TreeGrafter"/>
</dbReference>
<dbReference type="GO" id="GO:0003677">
    <property type="term" value="F:DNA binding"/>
    <property type="evidence" value="ECO:0007669"/>
    <property type="project" value="InterPro"/>
</dbReference>
<dbReference type="OMA" id="WIPYDKA"/>
<dbReference type="GO" id="GO:0030907">
    <property type="term" value="C:MBF transcription complex"/>
    <property type="evidence" value="ECO:0007669"/>
    <property type="project" value="TreeGrafter"/>
</dbReference>
<dbReference type="SMART" id="SM00248">
    <property type="entry name" value="ANK"/>
    <property type="match status" value="2"/>
</dbReference>
<evidence type="ECO:0000256" key="4">
    <source>
        <dbReference type="SAM" id="MobiDB-lite"/>
    </source>
</evidence>